<comment type="caution">
    <text evidence="3">The sequence shown here is derived from an EMBL/GenBank/DDBJ whole genome shotgun (WGS) entry which is preliminary data.</text>
</comment>
<feature type="chain" id="PRO_5043444606" description="Porin" evidence="2">
    <location>
        <begin position="26"/>
        <end position="108"/>
    </location>
</feature>
<name>A0A0C1VAK1_9CYAN</name>
<proteinExistence type="predicted"/>
<keyword evidence="2" id="KW-0732">Signal</keyword>
<accession>A0A0C1VAK1</accession>
<dbReference type="EMBL" id="JTHE02000003">
    <property type="protein sequence ID" value="NEV69821.1"/>
    <property type="molecule type" value="Genomic_DNA"/>
</dbReference>
<reference evidence="3" key="3">
    <citation type="submission" date="2020-02" db="EMBL/GenBank/DDBJ databases">
        <authorList>
            <person name="Sarangi A.N."/>
            <person name="Ghosh S."/>
            <person name="Mukherjee M."/>
            <person name="Tripathy S."/>
        </authorList>
    </citation>
    <scope>NUCLEOTIDE SEQUENCE</scope>
    <source>
        <strain evidence="3">BDU141951</strain>
    </source>
</reference>
<evidence type="ECO:0000313" key="3">
    <source>
        <dbReference type="EMBL" id="NEV69821.1"/>
    </source>
</evidence>
<evidence type="ECO:0000256" key="1">
    <source>
        <dbReference type="SAM" id="MobiDB-lite"/>
    </source>
</evidence>
<feature type="compositionally biased region" description="Low complexity" evidence="1">
    <location>
        <begin position="40"/>
        <end position="58"/>
    </location>
</feature>
<feature type="signal peptide" evidence="2">
    <location>
        <begin position="1"/>
        <end position="25"/>
    </location>
</feature>
<feature type="region of interest" description="Disordered" evidence="1">
    <location>
        <begin position="33"/>
        <end position="64"/>
    </location>
</feature>
<reference evidence="3" key="2">
    <citation type="journal article" date="2015" name="Genome Announc.">
        <title>Draft Genome Sequence of Filamentous Marine Cyanobacterium Lyngbya confervoides Strain BDU141951.</title>
        <authorList>
            <person name="Chandrababunaidu M.M."/>
            <person name="Sen D."/>
            <person name="Tripathy S."/>
        </authorList>
    </citation>
    <scope>NUCLEOTIDE SEQUENCE</scope>
    <source>
        <strain evidence="3">BDU141951</strain>
    </source>
</reference>
<evidence type="ECO:0000256" key="2">
    <source>
        <dbReference type="SAM" id="SignalP"/>
    </source>
</evidence>
<gene>
    <name evidence="3" type="ORF">QQ91_022250</name>
</gene>
<sequence>MQAKFLITAAALGTAGLLIGTAAKAEPAPLAAETGLTNLPSPTAAPAPATTTSDATPAVAEGEPLVCPPGQFPSAFADVYPWEWAYQAVNNLASPSMTCFDLPEDRPQ</sequence>
<organism evidence="3">
    <name type="scientific">Lyngbya confervoides BDU141951</name>
    <dbReference type="NCBI Taxonomy" id="1574623"/>
    <lineage>
        <taxon>Bacteria</taxon>
        <taxon>Bacillati</taxon>
        <taxon>Cyanobacteriota</taxon>
        <taxon>Cyanophyceae</taxon>
        <taxon>Oscillatoriophycideae</taxon>
        <taxon>Oscillatoriales</taxon>
        <taxon>Microcoleaceae</taxon>
        <taxon>Lyngbya</taxon>
    </lineage>
</organism>
<dbReference type="AlphaFoldDB" id="A0A0C1VAK1"/>
<protein>
    <recommendedName>
        <fullName evidence="4">Porin</fullName>
    </recommendedName>
</protein>
<evidence type="ECO:0008006" key="4">
    <source>
        <dbReference type="Google" id="ProtNLM"/>
    </source>
</evidence>
<reference evidence="3" key="1">
    <citation type="submission" date="2014-11" db="EMBL/GenBank/DDBJ databases">
        <authorList>
            <person name="Malar M.C."/>
            <person name="Sen D."/>
            <person name="Tripathy S."/>
        </authorList>
    </citation>
    <scope>NUCLEOTIDE SEQUENCE</scope>
    <source>
        <strain evidence="3">BDU141951</strain>
    </source>
</reference>